<accession>A0A8H4NY82</accession>
<reference evidence="2" key="1">
    <citation type="submission" date="2020-01" db="EMBL/GenBank/DDBJ databases">
        <title>Identification and distribution of gene clusters putatively required for synthesis of sphingolipid metabolism inhibitors in phylogenetically diverse species of the filamentous fungus Fusarium.</title>
        <authorList>
            <person name="Kim H.-S."/>
            <person name="Busman M."/>
            <person name="Brown D.W."/>
            <person name="Divon H."/>
            <person name="Uhlig S."/>
            <person name="Proctor R.H."/>
        </authorList>
    </citation>
    <scope>NUCLEOTIDE SEQUENCE</scope>
    <source>
        <strain evidence="2">NRRL 53441</strain>
    </source>
</reference>
<name>A0A8H4NY82_9HYPO</name>
<protein>
    <submittedName>
        <fullName evidence="2">Uncharacterized protein</fullName>
    </submittedName>
</protein>
<organism evidence="2 3">
    <name type="scientific">Fusarium austroafricanum</name>
    <dbReference type="NCBI Taxonomy" id="2364996"/>
    <lineage>
        <taxon>Eukaryota</taxon>
        <taxon>Fungi</taxon>
        <taxon>Dikarya</taxon>
        <taxon>Ascomycota</taxon>
        <taxon>Pezizomycotina</taxon>
        <taxon>Sordariomycetes</taxon>
        <taxon>Hypocreomycetidae</taxon>
        <taxon>Hypocreales</taxon>
        <taxon>Nectriaceae</taxon>
        <taxon>Fusarium</taxon>
        <taxon>Fusarium concolor species complex</taxon>
    </lineage>
</organism>
<evidence type="ECO:0000313" key="2">
    <source>
        <dbReference type="EMBL" id="KAF4442022.1"/>
    </source>
</evidence>
<dbReference type="OrthoDB" id="5081826at2759"/>
<dbReference type="Proteomes" id="UP000605986">
    <property type="component" value="Unassembled WGS sequence"/>
</dbReference>
<dbReference type="AlphaFoldDB" id="A0A8H4NY82"/>
<gene>
    <name evidence="2" type="ORF">F53441_11842</name>
</gene>
<feature type="compositionally biased region" description="Low complexity" evidence="1">
    <location>
        <begin position="169"/>
        <end position="181"/>
    </location>
</feature>
<evidence type="ECO:0000256" key="1">
    <source>
        <dbReference type="SAM" id="MobiDB-lite"/>
    </source>
</evidence>
<proteinExistence type="predicted"/>
<sequence>MAMWTTDPLTTKKTLNKDAFLDEMERHWDQWAKQSPDTASSVAWSRAIEDVFTSDCQSLSDLSYPFTWARVTVQKILFPNEFFSSKNAAYAQVRFPEANLDEWKLNKNGPTHHKEFQQNEHMCQEKFTREFEVGKKRIQICSELAGRPWYNKRRRGSNGNEPPLEQRRSSTTRSTEQTTYEESFVIIPSPEDTGKVSEFDRQLASARSNIEANIKVRLEDIDALQQAYQAEIAEIHKAHRKEAKVIRDAHKGLLAALNKVCVDGSEAFHKVDKLNKDKN</sequence>
<comment type="caution">
    <text evidence="2">The sequence shown here is derived from an EMBL/GenBank/DDBJ whole genome shotgun (WGS) entry which is preliminary data.</text>
</comment>
<evidence type="ECO:0000313" key="3">
    <source>
        <dbReference type="Proteomes" id="UP000605986"/>
    </source>
</evidence>
<keyword evidence="3" id="KW-1185">Reference proteome</keyword>
<dbReference type="EMBL" id="JAADJG010000608">
    <property type="protein sequence ID" value="KAF4442022.1"/>
    <property type="molecule type" value="Genomic_DNA"/>
</dbReference>
<feature type="region of interest" description="Disordered" evidence="1">
    <location>
        <begin position="151"/>
        <end position="181"/>
    </location>
</feature>